<comment type="caution">
    <text evidence="1">The sequence shown here is derived from an EMBL/GenBank/DDBJ whole genome shotgun (WGS) entry which is preliminary data.</text>
</comment>
<dbReference type="EMBL" id="JALNTZ010000002">
    <property type="protein sequence ID" value="KAJ3664077.1"/>
    <property type="molecule type" value="Genomic_DNA"/>
</dbReference>
<sequence length="107" mass="12913">MANIPSNNQKNNSLDLVKRNEVLKAQVFLEEKARREWNRKWGFLLNFDKIVLEEARKQGVSEADYRRWTVRRKSKSRTVDETWDVKTSESFPKTSSGRYIFNFYFWT</sequence>
<proteinExistence type="predicted"/>
<keyword evidence="2" id="KW-1185">Reference proteome</keyword>
<dbReference type="InterPro" id="IPR020339">
    <property type="entry name" value="C20orf85-like"/>
</dbReference>
<protein>
    <submittedName>
        <fullName evidence="1">Uncharacterized protein</fullName>
    </submittedName>
</protein>
<evidence type="ECO:0000313" key="2">
    <source>
        <dbReference type="Proteomes" id="UP001168821"/>
    </source>
</evidence>
<name>A0AA38J242_9CUCU</name>
<organism evidence="1 2">
    <name type="scientific">Zophobas morio</name>
    <dbReference type="NCBI Taxonomy" id="2755281"/>
    <lineage>
        <taxon>Eukaryota</taxon>
        <taxon>Metazoa</taxon>
        <taxon>Ecdysozoa</taxon>
        <taxon>Arthropoda</taxon>
        <taxon>Hexapoda</taxon>
        <taxon>Insecta</taxon>
        <taxon>Pterygota</taxon>
        <taxon>Neoptera</taxon>
        <taxon>Endopterygota</taxon>
        <taxon>Coleoptera</taxon>
        <taxon>Polyphaga</taxon>
        <taxon>Cucujiformia</taxon>
        <taxon>Tenebrionidae</taxon>
        <taxon>Zophobas</taxon>
    </lineage>
</organism>
<dbReference type="Proteomes" id="UP001168821">
    <property type="component" value="Unassembled WGS sequence"/>
</dbReference>
<reference evidence="1" key="1">
    <citation type="journal article" date="2023" name="G3 (Bethesda)">
        <title>Whole genome assemblies of Zophobas morio and Tenebrio molitor.</title>
        <authorList>
            <person name="Kaur S."/>
            <person name="Stinson S.A."/>
            <person name="diCenzo G.C."/>
        </authorList>
    </citation>
    <scope>NUCLEOTIDE SEQUENCE</scope>
    <source>
        <strain evidence="1">QUZm001</strain>
    </source>
</reference>
<dbReference type="Pfam" id="PF14945">
    <property type="entry name" value="LLC1"/>
    <property type="match status" value="1"/>
</dbReference>
<dbReference type="AlphaFoldDB" id="A0AA38J242"/>
<gene>
    <name evidence="1" type="ORF">Zmor_008275</name>
</gene>
<evidence type="ECO:0000313" key="1">
    <source>
        <dbReference type="EMBL" id="KAJ3664077.1"/>
    </source>
</evidence>
<accession>A0AA38J242</accession>